<sequence length="250" mass="28296">MVPPRVFISYSHDSIEHKKWVLDFATTLRNRGVDAVIDQWDLKPGDDLPHFMETELVQAQYVLMVCSNRYVEKANAGEGGVGYEKMILTSSYLSKIDASKVIPIIRQSGGTYRVPTFLGTKLFVDFSNDSEVEFRFDELLRHILDAPLYEKPEIGANPFVPMEGSAPDRRADGVKEIMKAMAKCFNGSAASFVSFSTLVPSVSMHRLALDKYLKDAKEEGLVESVYRYPNRLVLTSKGREYLFEHKIVEL</sequence>
<evidence type="ECO:0000313" key="2">
    <source>
        <dbReference type="EMBL" id="MEZ8724647.1"/>
    </source>
</evidence>
<dbReference type="InterPro" id="IPR035897">
    <property type="entry name" value="Toll_tir_struct_dom_sf"/>
</dbReference>
<comment type="caution">
    <text evidence="2">The sequence shown here is derived from an EMBL/GenBank/DDBJ whole genome shotgun (WGS) entry which is preliminary data.</text>
</comment>
<dbReference type="SUPFAM" id="SSF52200">
    <property type="entry name" value="Toll/Interleukin receptor TIR domain"/>
    <property type="match status" value="1"/>
</dbReference>
<accession>A0ABV4N607</accession>
<dbReference type="EMBL" id="JBFSSG010000163">
    <property type="protein sequence ID" value="MEZ8724647.1"/>
    <property type="molecule type" value="Genomic_DNA"/>
</dbReference>
<keyword evidence="2" id="KW-0675">Receptor</keyword>
<reference evidence="2 3" key="1">
    <citation type="journal article" date="2024" name="ISME J.">
        <title>Tailless and filamentous prophages are predominant in marine Vibrio.</title>
        <authorList>
            <person name="Steensen K."/>
            <person name="Seneca J."/>
            <person name="Bartlau N."/>
            <person name="Yu X.A."/>
            <person name="Hussain F.A."/>
            <person name="Polz M.F."/>
        </authorList>
    </citation>
    <scope>NUCLEOTIDE SEQUENCE [LARGE SCALE GENOMIC DNA]</scope>
    <source>
        <strain evidence="2 3">10N.239.312.F12</strain>
    </source>
</reference>
<dbReference type="Pfam" id="PF13676">
    <property type="entry name" value="TIR_2"/>
    <property type="match status" value="1"/>
</dbReference>
<gene>
    <name evidence="2" type="ORF">AB6D66_26750</name>
</gene>
<dbReference type="PROSITE" id="PS51534">
    <property type="entry name" value="SEFIR"/>
    <property type="match status" value="1"/>
</dbReference>
<dbReference type="InterPro" id="IPR000157">
    <property type="entry name" value="TIR_dom"/>
</dbReference>
<evidence type="ECO:0000259" key="1">
    <source>
        <dbReference type="PROSITE" id="PS51534"/>
    </source>
</evidence>
<evidence type="ECO:0000313" key="3">
    <source>
        <dbReference type="Proteomes" id="UP001570071"/>
    </source>
</evidence>
<protein>
    <submittedName>
        <fullName evidence="2">Toll/interleukin-1 receptor domain-containing protein</fullName>
    </submittedName>
</protein>
<organism evidence="2 3">
    <name type="scientific">Vibrio pomeroyi</name>
    <dbReference type="NCBI Taxonomy" id="198832"/>
    <lineage>
        <taxon>Bacteria</taxon>
        <taxon>Pseudomonadati</taxon>
        <taxon>Pseudomonadota</taxon>
        <taxon>Gammaproteobacteria</taxon>
        <taxon>Vibrionales</taxon>
        <taxon>Vibrionaceae</taxon>
        <taxon>Vibrio</taxon>
    </lineage>
</organism>
<dbReference type="InterPro" id="IPR013568">
    <property type="entry name" value="SEFIR_dom"/>
</dbReference>
<dbReference type="RefSeq" id="WP_372127059.1">
    <property type="nucleotide sequence ID" value="NZ_JBFSSG010000163.1"/>
</dbReference>
<proteinExistence type="predicted"/>
<name>A0ABV4N607_9VIBR</name>
<dbReference type="Gene3D" id="3.40.50.10140">
    <property type="entry name" value="Toll/interleukin-1 receptor homology (TIR) domain"/>
    <property type="match status" value="1"/>
</dbReference>
<dbReference type="Proteomes" id="UP001570071">
    <property type="component" value="Unassembled WGS sequence"/>
</dbReference>
<keyword evidence="3" id="KW-1185">Reference proteome</keyword>
<feature type="domain" description="SEFIR" evidence="1">
    <location>
        <begin position="3"/>
        <end position="135"/>
    </location>
</feature>